<feature type="signal peptide" evidence="2">
    <location>
        <begin position="1"/>
        <end position="23"/>
    </location>
</feature>
<dbReference type="InterPro" id="IPR050490">
    <property type="entry name" value="Bact_solute-bd_prot1"/>
</dbReference>
<dbReference type="AlphaFoldDB" id="A0A7R7EIC5"/>
<evidence type="ECO:0000256" key="2">
    <source>
        <dbReference type="SAM" id="SignalP"/>
    </source>
</evidence>
<evidence type="ECO:0000313" key="4">
    <source>
        <dbReference type="Proteomes" id="UP000595897"/>
    </source>
</evidence>
<proteinExistence type="predicted"/>
<evidence type="ECO:0000313" key="3">
    <source>
        <dbReference type="EMBL" id="BCN29280.1"/>
    </source>
</evidence>
<dbReference type="Gene3D" id="3.40.190.10">
    <property type="entry name" value="Periplasmic binding protein-like II"/>
    <property type="match status" value="2"/>
</dbReference>
<sequence>MKKRMSKAVSILLVATMVMGMTACGKKEETKVDKNVKKFEIFAGISALSPDNADKPIIQQMNKAMGVTIDWNCISGDTLTEKKNLVLNSGTDMPDAFMGASLSDSEIITNGSNGVFIPLEKYINEDTMPNLSKLVKERPDLLATCTMPDGHIYTLPTISEMGFKYSDGNDYYIGAIPQFMGINKKWLKAVGMKMPTTIDELHDVLVAFKEKDCNGNGDPNDEIPLSFEWGHWCAGMTTLFSAFGFTDYNADHRAIKNGKVYFQASTENYKKAMEYFHQWYKEGLIDIESFSQDDSQYIAKGSGKDEKLGVFSWWEIPEVAGKHADEYEYLTFLSGKDGTLGVNLNEQGTTGHDRFAVTSNCKNPELLMKWIDQAYDPVLSMQIIYGPIGKYFESKPDKNGVYVETKDAGGDLKAKTELWAPNRQLSTDFGKYYYMEDRAKKRLDDTANIWFKNVKNFEYYPSVVYSLEETETINNNISDIKDYVSETSANWIIKGGVEEGWDTYINQLNSMGVNDVVAAWQSAYDRYQKETK</sequence>
<dbReference type="Proteomes" id="UP000595897">
    <property type="component" value="Chromosome"/>
</dbReference>
<accession>A0A7R7EIC5</accession>
<evidence type="ECO:0000256" key="1">
    <source>
        <dbReference type="ARBA" id="ARBA00022729"/>
    </source>
</evidence>
<dbReference type="SUPFAM" id="SSF53850">
    <property type="entry name" value="Periplasmic binding protein-like II"/>
    <property type="match status" value="1"/>
</dbReference>
<protein>
    <submittedName>
        <fullName evidence="3">Sugar ABC transporter substrate-binding protein</fullName>
    </submittedName>
</protein>
<keyword evidence="4" id="KW-1185">Reference proteome</keyword>
<gene>
    <name evidence="3" type="ORF">bsdtb5_05750</name>
</gene>
<dbReference type="PANTHER" id="PTHR43649:SF33">
    <property type="entry name" value="POLYGALACTURONAN_RHAMNOGALACTURONAN-BINDING PROTEIN YTCQ"/>
    <property type="match status" value="1"/>
</dbReference>
<keyword evidence="1 2" id="KW-0732">Signal</keyword>
<reference evidence="3 4" key="1">
    <citation type="submission" date="2020-11" db="EMBL/GenBank/DDBJ databases">
        <title>Draft genome sequencing of a Lachnospiraceae strain isolated from anoxic soil subjected to BSD treatment.</title>
        <authorList>
            <person name="Uek A."/>
            <person name="Tonouchi A."/>
        </authorList>
    </citation>
    <scope>NUCLEOTIDE SEQUENCE [LARGE SCALE GENOMIC DNA]</scope>
    <source>
        <strain evidence="3 4">TB5</strain>
    </source>
</reference>
<dbReference type="RefSeq" id="WP_271714564.1">
    <property type="nucleotide sequence ID" value="NZ_AP024169.1"/>
</dbReference>
<dbReference type="EMBL" id="AP024169">
    <property type="protein sequence ID" value="BCN29280.1"/>
    <property type="molecule type" value="Genomic_DNA"/>
</dbReference>
<feature type="chain" id="PRO_5038713289" evidence="2">
    <location>
        <begin position="24"/>
        <end position="532"/>
    </location>
</feature>
<dbReference type="PROSITE" id="PS51257">
    <property type="entry name" value="PROKAR_LIPOPROTEIN"/>
    <property type="match status" value="1"/>
</dbReference>
<name>A0A7R7EIC5_9FIRM</name>
<organism evidence="3 4">
    <name type="scientific">Anaeromicropila herbilytica</name>
    <dbReference type="NCBI Taxonomy" id="2785025"/>
    <lineage>
        <taxon>Bacteria</taxon>
        <taxon>Bacillati</taxon>
        <taxon>Bacillota</taxon>
        <taxon>Clostridia</taxon>
        <taxon>Lachnospirales</taxon>
        <taxon>Lachnospiraceae</taxon>
        <taxon>Anaeromicropila</taxon>
    </lineage>
</organism>
<dbReference type="PANTHER" id="PTHR43649">
    <property type="entry name" value="ARABINOSE-BINDING PROTEIN-RELATED"/>
    <property type="match status" value="1"/>
</dbReference>
<dbReference type="KEGG" id="ahb:bsdtb5_05750"/>